<organism evidence="2 3">
    <name type="scientific">Brucella pseudogrignonensis</name>
    <dbReference type="NCBI Taxonomy" id="419475"/>
    <lineage>
        <taxon>Bacteria</taxon>
        <taxon>Pseudomonadati</taxon>
        <taxon>Pseudomonadota</taxon>
        <taxon>Alphaproteobacteria</taxon>
        <taxon>Hyphomicrobiales</taxon>
        <taxon>Brucellaceae</taxon>
        <taxon>Brucella/Ochrobactrum group</taxon>
        <taxon>Brucella</taxon>
    </lineage>
</organism>
<dbReference type="RefSeq" id="WP_094543944.1">
    <property type="nucleotide sequence ID" value="NZ_JBHEEM010000018.1"/>
</dbReference>
<evidence type="ECO:0000256" key="1">
    <source>
        <dbReference type="SAM" id="SignalP"/>
    </source>
</evidence>
<name>A0A256G9Z7_9HYPH</name>
<evidence type="ECO:0000313" key="2">
    <source>
        <dbReference type="EMBL" id="OYR23945.1"/>
    </source>
</evidence>
<comment type="caution">
    <text evidence="2">The sequence shown here is derived from an EMBL/GenBank/DDBJ whole genome shotgun (WGS) entry which is preliminary data.</text>
</comment>
<accession>A0A256G9Z7</accession>
<dbReference type="Proteomes" id="UP000216188">
    <property type="component" value="Unassembled WGS sequence"/>
</dbReference>
<keyword evidence="1" id="KW-0732">Signal</keyword>
<reference evidence="2 3" key="1">
    <citation type="submission" date="2017-07" db="EMBL/GenBank/DDBJ databases">
        <title>Phylogenetic study on the rhizospheric bacterium Ochrobactrum sp. A44.</title>
        <authorList>
            <person name="Krzyzanowska D.M."/>
            <person name="Ossowicki A."/>
            <person name="Rajewska M."/>
            <person name="Maciag T."/>
            <person name="Kaczynski Z."/>
            <person name="Czerwicka M."/>
            <person name="Jafra S."/>
        </authorList>
    </citation>
    <scope>NUCLEOTIDE SEQUENCE [LARGE SCALE GENOMIC DNA]</scope>
    <source>
        <strain evidence="2 3">CCUG 30717</strain>
    </source>
</reference>
<dbReference type="AlphaFoldDB" id="A0A256G9Z7"/>
<protein>
    <submittedName>
        <fullName evidence="2">Uncharacterized protein</fullName>
    </submittedName>
</protein>
<gene>
    <name evidence="2" type="ORF">CEV34_3278</name>
</gene>
<feature type="chain" id="PRO_5012287678" evidence="1">
    <location>
        <begin position="21"/>
        <end position="377"/>
    </location>
</feature>
<dbReference type="STRING" id="419475.A8A54_23365"/>
<sequence>MRMTVCALGLMMGFTSSALALNSTENLQQALAQIPQTALSNPDAMQITFVDIKAWRGLDEAAPSADAMRRLALVQQIPALQPIGYGLDEWSSHAKIAFDDVAYFAAFGQAPGTVTYWGLKDQASVSQLLESLKSSDFAAGDPAIPGLLQNGEAGKMDLSKANAKDPWRGTMGTARFVLPLGQALVDTASADAIKQLAQPGPSVAESDVILTAIAGLNHAVAPDEGAIVQAAVISPILGAEGIDPEKLLAAAALDHDAARQQLEAMVKEQGRGLPPYLGGIIADAQIKAAPAVAIALAYPDCQTADKALEAIKSAWGEMKAAQNAQFSGESLAADKLCAAVVTLTAAKADNAGNSLLSEIMDRYMQRDLSLLRIGTSL</sequence>
<dbReference type="EMBL" id="NNRM01000037">
    <property type="protein sequence ID" value="OYR23945.1"/>
    <property type="molecule type" value="Genomic_DNA"/>
</dbReference>
<feature type="signal peptide" evidence="1">
    <location>
        <begin position="1"/>
        <end position="20"/>
    </location>
</feature>
<evidence type="ECO:0000313" key="3">
    <source>
        <dbReference type="Proteomes" id="UP000216188"/>
    </source>
</evidence>
<keyword evidence="3" id="KW-1185">Reference proteome</keyword>
<proteinExistence type="predicted"/>